<dbReference type="AlphaFoldDB" id="A0AAV4XRB1"/>
<dbReference type="Proteomes" id="UP001054945">
    <property type="component" value="Unassembled WGS sequence"/>
</dbReference>
<dbReference type="EMBL" id="BPLR01000759">
    <property type="protein sequence ID" value="GIY97269.1"/>
    <property type="molecule type" value="Genomic_DNA"/>
</dbReference>
<organism evidence="1 2">
    <name type="scientific">Caerostris extrusa</name>
    <name type="common">Bark spider</name>
    <name type="synonym">Caerostris bankana</name>
    <dbReference type="NCBI Taxonomy" id="172846"/>
    <lineage>
        <taxon>Eukaryota</taxon>
        <taxon>Metazoa</taxon>
        <taxon>Ecdysozoa</taxon>
        <taxon>Arthropoda</taxon>
        <taxon>Chelicerata</taxon>
        <taxon>Arachnida</taxon>
        <taxon>Araneae</taxon>
        <taxon>Araneomorphae</taxon>
        <taxon>Entelegynae</taxon>
        <taxon>Araneoidea</taxon>
        <taxon>Araneidae</taxon>
        <taxon>Caerostris</taxon>
    </lineage>
</organism>
<proteinExistence type="predicted"/>
<accession>A0AAV4XRB1</accession>
<evidence type="ECO:0000313" key="1">
    <source>
        <dbReference type="EMBL" id="GIY97269.1"/>
    </source>
</evidence>
<reference evidence="1 2" key="1">
    <citation type="submission" date="2021-06" db="EMBL/GenBank/DDBJ databases">
        <title>Caerostris extrusa draft genome.</title>
        <authorList>
            <person name="Kono N."/>
            <person name="Arakawa K."/>
        </authorList>
    </citation>
    <scope>NUCLEOTIDE SEQUENCE [LARGE SCALE GENOMIC DNA]</scope>
</reference>
<comment type="caution">
    <text evidence="1">The sequence shown here is derived from an EMBL/GenBank/DDBJ whole genome shotgun (WGS) entry which is preliminary data.</text>
</comment>
<gene>
    <name evidence="1" type="ORF">CEXT_93321</name>
</gene>
<protein>
    <submittedName>
        <fullName evidence="1">Uncharacterized protein</fullName>
    </submittedName>
</protein>
<keyword evidence="2" id="KW-1185">Reference proteome</keyword>
<sequence>MSHYYIQRRFESLNNAGSKMFSYRGRENRRPQKRKDIMKSYGYQEFESFVHEYDCSMERTPLREPLAETSKAYITESTHHWMSLHVQVTSSLPFATP</sequence>
<evidence type="ECO:0000313" key="2">
    <source>
        <dbReference type="Proteomes" id="UP001054945"/>
    </source>
</evidence>
<name>A0AAV4XRB1_CAEEX</name>